<evidence type="ECO:0000313" key="2">
    <source>
        <dbReference type="EMBL" id="UOD31280.1"/>
    </source>
</evidence>
<protein>
    <submittedName>
        <fullName evidence="2">ATP-binding protein</fullName>
    </submittedName>
</protein>
<dbReference type="RefSeq" id="WP_243492439.1">
    <property type="nucleotide sequence ID" value="NZ_CP063361.1"/>
</dbReference>
<dbReference type="Proteomes" id="UP000831532">
    <property type="component" value="Chromosome"/>
</dbReference>
<sequence>MLQKIALKNVGPLTALQWGGLKKINLIIGKNGSGKTFLLKVLYSALRTLEEYQRGNDQRSASEILADKLYWTFQSEKIGDLVSKGAHAPLSCTFMVDGKCLHYSFGKETCRSISTFENQVPARKSNSIYIPPKEVLSLQHIILASRERDQLFGFDDTYYDLARALRLPARVVHNGGDFTSPRKDLESMLGGRIEYDDAANHWQFRQGNQKFTIGVTAEGIKKIAILDTLLGNGYLSSQSVVFIDEPESALHPVAISELLEIIATLASKGIQFFIATHSYFVIKKLFLIAQENEMSLPVLSWLAGKWQQADLKDGMPDNPIIDESIRLYREEVAQVLA</sequence>
<dbReference type="InterPro" id="IPR027417">
    <property type="entry name" value="P-loop_NTPase"/>
</dbReference>
<dbReference type="InterPro" id="IPR003959">
    <property type="entry name" value="ATPase_AAA_core"/>
</dbReference>
<keyword evidence="2" id="KW-0067">ATP-binding</keyword>
<evidence type="ECO:0000259" key="1">
    <source>
        <dbReference type="Pfam" id="PF13304"/>
    </source>
</evidence>
<accession>A0ABY4A8Y8</accession>
<dbReference type="PANTHER" id="PTHR43581">
    <property type="entry name" value="ATP/GTP PHOSPHATASE"/>
    <property type="match status" value="1"/>
</dbReference>
<dbReference type="SUPFAM" id="SSF52540">
    <property type="entry name" value="P-loop containing nucleoside triphosphate hydrolases"/>
    <property type="match status" value="1"/>
</dbReference>
<keyword evidence="3" id="KW-1185">Reference proteome</keyword>
<feature type="domain" description="ATPase AAA-type core" evidence="1">
    <location>
        <begin position="108"/>
        <end position="282"/>
    </location>
</feature>
<dbReference type="EMBL" id="CP063361">
    <property type="protein sequence ID" value="UOD31280.1"/>
    <property type="molecule type" value="Genomic_DNA"/>
</dbReference>
<dbReference type="Gene3D" id="3.40.50.300">
    <property type="entry name" value="P-loop containing nucleotide triphosphate hydrolases"/>
    <property type="match status" value="1"/>
</dbReference>
<dbReference type="GO" id="GO:0005524">
    <property type="term" value="F:ATP binding"/>
    <property type="evidence" value="ECO:0007669"/>
    <property type="project" value="UniProtKB-KW"/>
</dbReference>
<proteinExistence type="predicted"/>
<reference evidence="2 3" key="1">
    <citation type="submission" date="2020-10" db="EMBL/GenBank/DDBJ databases">
        <title>Genome analysis of Massilia species.</title>
        <authorList>
            <person name="Jung D.-H."/>
        </authorList>
    </citation>
    <scope>NUCLEOTIDE SEQUENCE [LARGE SCALE GENOMIC DNA]</scope>
    <source>
        <strain evidence="3">sipir</strain>
    </source>
</reference>
<dbReference type="Pfam" id="PF13304">
    <property type="entry name" value="AAA_21"/>
    <property type="match status" value="1"/>
</dbReference>
<organism evidence="2 3">
    <name type="scientific">Massilia violaceinigra</name>
    <dbReference type="NCBI Taxonomy" id="2045208"/>
    <lineage>
        <taxon>Bacteria</taxon>
        <taxon>Pseudomonadati</taxon>
        <taxon>Pseudomonadota</taxon>
        <taxon>Betaproteobacteria</taxon>
        <taxon>Burkholderiales</taxon>
        <taxon>Oxalobacteraceae</taxon>
        <taxon>Telluria group</taxon>
        <taxon>Massilia</taxon>
    </lineage>
</organism>
<dbReference type="PANTHER" id="PTHR43581:SF2">
    <property type="entry name" value="EXCINUCLEASE ATPASE SUBUNIT"/>
    <property type="match status" value="1"/>
</dbReference>
<keyword evidence="2" id="KW-0547">Nucleotide-binding</keyword>
<evidence type="ECO:0000313" key="3">
    <source>
        <dbReference type="Proteomes" id="UP000831532"/>
    </source>
</evidence>
<gene>
    <name evidence="2" type="ORF">INH39_06075</name>
</gene>
<dbReference type="InterPro" id="IPR051396">
    <property type="entry name" value="Bact_Antivir_Def_Nuclease"/>
</dbReference>
<name>A0ABY4A8Y8_9BURK</name>